<reference evidence="3" key="1">
    <citation type="submission" date="2014-11" db="EMBL/GenBank/DDBJ databases">
        <authorList>
            <person name="Geib S."/>
        </authorList>
    </citation>
    <scope>NUCLEOTIDE SEQUENCE</scope>
</reference>
<name>A0A0A1WPZ1_ZEUCU</name>
<organism evidence="3">
    <name type="scientific">Zeugodacus cucurbitae</name>
    <name type="common">Melon fruit fly</name>
    <name type="synonym">Bactrocera cucurbitae</name>
    <dbReference type="NCBI Taxonomy" id="28588"/>
    <lineage>
        <taxon>Eukaryota</taxon>
        <taxon>Metazoa</taxon>
        <taxon>Ecdysozoa</taxon>
        <taxon>Arthropoda</taxon>
        <taxon>Hexapoda</taxon>
        <taxon>Insecta</taxon>
        <taxon>Pterygota</taxon>
        <taxon>Neoptera</taxon>
        <taxon>Endopterygota</taxon>
        <taxon>Diptera</taxon>
        <taxon>Brachycera</taxon>
        <taxon>Muscomorpha</taxon>
        <taxon>Tephritoidea</taxon>
        <taxon>Tephritidae</taxon>
        <taxon>Zeugodacus</taxon>
        <taxon>Zeugodacus</taxon>
    </lineage>
</organism>
<keyword evidence="1" id="KW-0175">Coiled coil</keyword>
<protein>
    <submittedName>
        <fullName evidence="3">Heat shock protein homolog SSE1</fullName>
    </submittedName>
</protein>
<reference evidence="3" key="2">
    <citation type="journal article" date="2015" name="Gigascience">
        <title>Reconstructing a comprehensive transcriptome assembly of a white-pupal translocated strain of the pest fruit fly Bactrocera cucurbitae.</title>
        <authorList>
            <person name="Sim S.B."/>
            <person name="Calla B."/>
            <person name="Hall B."/>
            <person name="DeRego T."/>
            <person name="Geib S.M."/>
        </authorList>
    </citation>
    <scope>NUCLEOTIDE SEQUENCE</scope>
</reference>
<feature type="coiled-coil region" evidence="1">
    <location>
        <begin position="377"/>
        <end position="407"/>
    </location>
</feature>
<keyword evidence="3" id="KW-0346">Stress response</keyword>
<dbReference type="AlphaFoldDB" id="A0A0A1WPZ1"/>
<evidence type="ECO:0000256" key="1">
    <source>
        <dbReference type="SAM" id="Coils"/>
    </source>
</evidence>
<evidence type="ECO:0000256" key="2">
    <source>
        <dbReference type="SAM" id="Phobius"/>
    </source>
</evidence>
<gene>
    <name evidence="3" type="primary">SSE1_2</name>
    <name evidence="3" type="ORF">g.49524</name>
</gene>
<keyword evidence="2" id="KW-1133">Transmembrane helix</keyword>
<proteinExistence type="predicted"/>
<keyword evidence="2" id="KW-0472">Membrane</keyword>
<accession>A0A0A1WPZ1</accession>
<evidence type="ECO:0000313" key="3">
    <source>
        <dbReference type="EMBL" id="JAD00897.1"/>
    </source>
</evidence>
<keyword evidence="2" id="KW-0812">Transmembrane</keyword>
<feature type="non-terminal residue" evidence="3">
    <location>
        <position position="453"/>
    </location>
</feature>
<dbReference type="EMBL" id="GBXI01013395">
    <property type="protein sequence ID" value="JAD00897.1"/>
    <property type="molecule type" value="Transcribed_RNA"/>
</dbReference>
<feature type="transmembrane region" description="Helical" evidence="2">
    <location>
        <begin position="409"/>
        <end position="430"/>
    </location>
</feature>
<sequence length="453" mass="51948">MQSNKFSSLIFKAPANKGKVEANGGSTFGTATTVGSKAYDDGNMPLERLAGNEQPTNDKYTLEKVTYPYGDNPITKDLKRNDDADALHVKKVATQKEDVTTSSKRITVHSEISFPHYMLSEKMFMKEELISESSLAEESHEFLLSEEKTNKLVEEEEKYTQGVITESNQIEENIEDKNVQQYRSKSCRSWRITITPIVATIIGGDIRGKKIPDNNTTYRRKNNMLDSRMKKKYHYVKKLIYKKMITLLKKRSNALEIDKKTLLQSTSKRREQFELSKYSQQILFEKVSVVKTIWELLIPWQLMLDQIWRLHKTELLNITLKATLELGARCPGRYKGVILAASQHFNSQKVIEAPVNQPMMEVNEVPNPQVIVQQETLTTSINEIKELQNIVKQLKKENIELKEVKIHHVTGHVSLVLFMIGVLVAIIIYYRLKTRRRLQAAVAFPGVTFVARG</sequence>